<dbReference type="Pfam" id="PF01571">
    <property type="entry name" value="GCV_T"/>
    <property type="match status" value="1"/>
</dbReference>
<proteinExistence type="predicted"/>
<protein>
    <submittedName>
        <fullName evidence="3">Glycine cleavage system protein T</fullName>
    </submittedName>
</protein>
<dbReference type="InterPro" id="IPR006222">
    <property type="entry name" value="GCVT_N"/>
</dbReference>
<dbReference type="PANTHER" id="PTHR43757:SF2">
    <property type="entry name" value="AMINOMETHYLTRANSFERASE, MITOCHONDRIAL"/>
    <property type="match status" value="1"/>
</dbReference>
<dbReference type="EMBL" id="BSFQ01000032">
    <property type="protein sequence ID" value="GLL14478.1"/>
    <property type="molecule type" value="Genomic_DNA"/>
</dbReference>
<dbReference type="InterPro" id="IPR027266">
    <property type="entry name" value="TrmE/GcvT-like"/>
</dbReference>
<comment type="caution">
    <text evidence="3">The sequence shown here is derived from an EMBL/GenBank/DDBJ whole genome shotgun (WGS) entry which is preliminary data.</text>
</comment>
<feature type="binding site" evidence="1">
    <location>
        <position position="219"/>
    </location>
    <ligand>
        <name>substrate</name>
    </ligand>
</feature>
<sequence>MTGGRRSLQDVVDAVPDLVEHLRNDTPGPAIRTRTDQIPVPAEFSNWRSEQRAWHETAILFDQSHHMPELFLSGPDALALLSRVGVNRLANLAPGRAKQFIGCAPDGSIIGDCILCPLPGGVYELVSSMPLLNWVEYQAHVGGWDVTVVRDHNTADNPTGRRVRFRFQLDGPEAGAIFDEVVEGETPDIPFFRTATAVVAGVEVLVLRHGMAGRNRGVEISGPYEHREAVRAAILAAGAPRGLRRGGLKAYFTTVYETGWIAYPLPAIYTGEELRGYREWLPADGWEGRFQLAGSLRRDRIEDYYLTPYDLGYGHLVSFDHDFVGRAALEAVAAAPPKKRVTLVWDTEDVLRVMRSLFEPGLPYKFLDLPIADYGVLMQRDEVRGADGRLVGQSTFCGYTANTRAVLSLAVVDAEHAEPGTEVTITWGEPDGGSRKLRVEEHRQCTVRAVVAPAPYGAVPRLLTGAPV</sequence>
<evidence type="ECO:0000313" key="4">
    <source>
        <dbReference type="Proteomes" id="UP001143463"/>
    </source>
</evidence>
<accession>A0A9W6L7E3</accession>
<dbReference type="InterPro" id="IPR028896">
    <property type="entry name" value="GcvT/YgfZ/DmdA"/>
</dbReference>
<gene>
    <name evidence="3" type="primary">gcvT_3</name>
    <name evidence="3" type="ORF">GCM10017577_56250</name>
</gene>
<dbReference type="Proteomes" id="UP001143463">
    <property type="component" value="Unassembled WGS sequence"/>
</dbReference>
<reference evidence="3" key="2">
    <citation type="submission" date="2023-01" db="EMBL/GenBank/DDBJ databases">
        <authorList>
            <person name="Sun Q."/>
            <person name="Evtushenko L."/>
        </authorList>
    </citation>
    <scope>NUCLEOTIDE SEQUENCE</scope>
    <source>
        <strain evidence="3">VKM Ac-1069</strain>
    </source>
</reference>
<dbReference type="AlphaFoldDB" id="A0A9W6L7E3"/>
<dbReference type="InterPro" id="IPR029043">
    <property type="entry name" value="GcvT/YgfZ_C"/>
</dbReference>
<dbReference type="PANTHER" id="PTHR43757">
    <property type="entry name" value="AMINOMETHYLTRANSFERASE"/>
    <property type="match status" value="1"/>
</dbReference>
<evidence type="ECO:0000259" key="2">
    <source>
        <dbReference type="Pfam" id="PF01571"/>
    </source>
</evidence>
<keyword evidence="4" id="KW-1185">Reference proteome</keyword>
<evidence type="ECO:0000313" key="3">
    <source>
        <dbReference type="EMBL" id="GLL14478.1"/>
    </source>
</evidence>
<dbReference type="Gene3D" id="3.30.1360.120">
    <property type="entry name" value="Probable tRNA modification gtpase trme, domain 1"/>
    <property type="match status" value="1"/>
</dbReference>
<dbReference type="PIRSF" id="PIRSF006487">
    <property type="entry name" value="GcvT"/>
    <property type="match status" value="1"/>
</dbReference>
<evidence type="ECO:0000256" key="1">
    <source>
        <dbReference type="PIRSR" id="PIRSR006487-1"/>
    </source>
</evidence>
<name>A0A9W6L7E3_9PSEU</name>
<dbReference type="SUPFAM" id="SSF103025">
    <property type="entry name" value="Folate-binding domain"/>
    <property type="match status" value="1"/>
</dbReference>
<feature type="domain" description="GCVT N-terminal" evidence="2">
    <location>
        <begin position="41"/>
        <end position="263"/>
    </location>
</feature>
<dbReference type="SUPFAM" id="SSF101790">
    <property type="entry name" value="Aminomethyltransferase beta-barrel domain"/>
    <property type="match status" value="1"/>
</dbReference>
<reference evidence="3" key="1">
    <citation type="journal article" date="2014" name="Int. J. Syst. Evol. Microbiol.">
        <title>Complete genome sequence of Corynebacterium casei LMG S-19264T (=DSM 44701T), isolated from a smear-ripened cheese.</title>
        <authorList>
            <consortium name="US DOE Joint Genome Institute (JGI-PGF)"/>
            <person name="Walter F."/>
            <person name="Albersmeier A."/>
            <person name="Kalinowski J."/>
            <person name="Ruckert C."/>
        </authorList>
    </citation>
    <scope>NUCLEOTIDE SEQUENCE</scope>
    <source>
        <strain evidence="3">VKM Ac-1069</strain>
    </source>
</reference>
<organism evidence="3 4">
    <name type="scientific">Pseudonocardia halophobica</name>
    <dbReference type="NCBI Taxonomy" id="29401"/>
    <lineage>
        <taxon>Bacteria</taxon>
        <taxon>Bacillati</taxon>
        <taxon>Actinomycetota</taxon>
        <taxon>Actinomycetes</taxon>
        <taxon>Pseudonocardiales</taxon>
        <taxon>Pseudonocardiaceae</taxon>
        <taxon>Pseudonocardia</taxon>
    </lineage>
</organism>
<dbReference type="RefSeq" id="WP_037050616.1">
    <property type="nucleotide sequence ID" value="NZ_BAAAUZ010000032.1"/>
</dbReference>